<keyword evidence="4 5" id="KW-0030">Aminoacyl-tRNA synthetase</keyword>
<proteinExistence type="inferred from homology"/>
<dbReference type="InterPro" id="IPR020058">
    <property type="entry name" value="Glu/Gln-tRNA-synth_Ib_cat-dom"/>
</dbReference>
<dbReference type="InterPro" id="IPR022380">
    <property type="entry name" value="Glu-Q_tRNA(Asp)_Synthase"/>
</dbReference>
<dbReference type="NCBIfam" id="TIGR03838">
    <property type="entry name" value="queuosine_YadB"/>
    <property type="match status" value="1"/>
</dbReference>
<dbReference type="PANTHER" id="PTHR43311">
    <property type="entry name" value="GLUTAMATE--TRNA LIGASE"/>
    <property type="match status" value="1"/>
</dbReference>
<dbReference type="EMBL" id="CP017448">
    <property type="protein sequence ID" value="AOV18530.1"/>
    <property type="molecule type" value="Genomic_DNA"/>
</dbReference>
<gene>
    <name evidence="7" type="ORF">BJI67_08520</name>
</gene>
<feature type="domain" description="Glutamyl/glutaminyl-tRNA synthetase class Ib catalytic" evidence="6">
    <location>
        <begin position="117"/>
        <end position="220"/>
    </location>
</feature>
<keyword evidence="8" id="KW-1185">Reference proteome</keyword>
<dbReference type="Proteomes" id="UP000095342">
    <property type="component" value="Chromosome"/>
</dbReference>
<keyword evidence="1 5" id="KW-0436">Ligase</keyword>
<feature type="domain" description="Glutamyl/glutaminyl-tRNA synthetase class Ib catalytic" evidence="6">
    <location>
        <begin position="1"/>
        <end position="88"/>
    </location>
</feature>
<dbReference type="GO" id="GO:0005524">
    <property type="term" value="F:ATP binding"/>
    <property type="evidence" value="ECO:0007669"/>
    <property type="project" value="UniProtKB-KW"/>
</dbReference>
<evidence type="ECO:0000256" key="5">
    <source>
        <dbReference type="RuleBase" id="RU363037"/>
    </source>
</evidence>
<dbReference type="AlphaFoldDB" id="A0A1D8KC54"/>
<name>A0A1D8KC54_9GAMM</name>
<dbReference type="InterPro" id="IPR014729">
    <property type="entry name" value="Rossmann-like_a/b/a_fold"/>
</dbReference>
<keyword evidence="2 5" id="KW-0547">Nucleotide-binding</keyword>
<sequence length="284" mass="31849">MHFGSLATALASCLDARYHHGTWLLRIENIDQPREVPGAASLIMHDLDRHGFVWDEPVVWQSDRLDAYAEALDELKTSHQAYPCACSRRDQTYSASGALVYPGNCRGGLPIGTTARSIRILTDHRPVAFDDWLQGHYSQDLEAECGDFVILRADGYYAYQLAVVVDDAWQGITHVVRGVDLLESTPRQLHLQSCLNKPTPRYAHLPIATDPQGLKLSKSTGAADLQTLQPGQNLWKALSWLRQNPPMELYGEAPGVVWDWAIQHWNIDWLRDIKTQPMVKNSGG</sequence>
<dbReference type="GO" id="GO:0005829">
    <property type="term" value="C:cytosol"/>
    <property type="evidence" value="ECO:0007669"/>
    <property type="project" value="TreeGrafter"/>
</dbReference>
<dbReference type="InterPro" id="IPR049940">
    <property type="entry name" value="GluQ/Sye"/>
</dbReference>
<evidence type="ECO:0000256" key="3">
    <source>
        <dbReference type="ARBA" id="ARBA00022840"/>
    </source>
</evidence>
<dbReference type="Gene3D" id="3.40.50.620">
    <property type="entry name" value="HUPs"/>
    <property type="match status" value="1"/>
</dbReference>
<evidence type="ECO:0000313" key="8">
    <source>
        <dbReference type="Proteomes" id="UP000095342"/>
    </source>
</evidence>
<dbReference type="KEGG" id="aaeo:BJI67_08520"/>
<protein>
    <submittedName>
        <fullName evidence="7">tRNA glutamyl-Q(34) synthetase GluQRS</fullName>
    </submittedName>
</protein>
<dbReference type="GO" id="GO:0008270">
    <property type="term" value="F:zinc ion binding"/>
    <property type="evidence" value="ECO:0007669"/>
    <property type="project" value="InterPro"/>
</dbReference>
<reference evidence="7 8" key="1">
    <citation type="submission" date="2016-09" db="EMBL/GenBank/DDBJ databases">
        <title>Acidihalobacter prosperus V6 (DSM14174).</title>
        <authorList>
            <person name="Khaleque H.N."/>
            <person name="Ramsay J.P."/>
            <person name="Murphy R.J.T."/>
            <person name="Kaksonen A.H."/>
            <person name="Boxall N.J."/>
            <person name="Watkin E.L.J."/>
        </authorList>
    </citation>
    <scope>NUCLEOTIDE SEQUENCE [LARGE SCALE GENOMIC DNA]</scope>
    <source>
        <strain evidence="7 8">V6</strain>
    </source>
</reference>
<dbReference type="GO" id="GO:0004818">
    <property type="term" value="F:glutamate-tRNA ligase activity"/>
    <property type="evidence" value="ECO:0007669"/>
    <property type="project" value="TreeGrafter"/>
</dbReference>
<evidence type="ECO:0000256" key="1">
    <source>
        <dbReference type="ARBA" id="ARBA00022598"/>
    </source>
</evidence>
<dbReference type="PANTHER" id="PTHR43311:SF1">
    <property type="entry name" value="GLUTAMYL-Q TRNA(ASP) SYNTHETASE"/>
    <property type="match status" value="1"/>
</dbReference>
<evidence type="ECO:0000256" key="2">
    <source>
        <dbReference type="ARBA" id="ARBA00022741"/>
    </source>
</evidence>
<evidence type="ECO:0000256" key="4">
    <source>
        <dbReference type="ARBA" id="ARBA00023146"/>
    </source>
</evidence>
<dbReference type="GO" id="GO:0006400">
    <property type="term" value="P:tRNA modification"/>
    <property type="evidence" value="ECO:0007669"/>
    <property type="project" value="InterPro"/>
</dbReference>
<keyword evidence="3 5" id="KW-0067">ATP-binding</keyword>
<dbReference type="SUPFAM" id="SSF52374">
    <property type="entry name" value="Nucleotidylyl transferase"/>
    <property type="match status" value="1"/>
</dbReference>
<comment type="similarity">
    <text evidence="5">Belongs to the class-I aminoacyl-tRNA synthetase family.</text>
</comment>
<dbReference type="NCBIfam" id="NF004314">
    <property type="entry name" value="PRK05710.1-3"/>
    <property type="match status" value="1"/>
</dbReference>
<evidence type="ECO:0000313" key="7">
    <source>
        <dbReference type="EMBL" id="AOV18530.1"/>
    </source>
</evidence>
<accession>A0A1D8KC54</accession>
<dbReference type="GO" id="GO:0006424">
    <property type="term" value="P:glutamyl-tRNA aminoacylation"/>
    <property type="evidence" value="ECO:0007669"/>
    <property type="project" value="InterPro"/>
</dbReference>
<evidence type="ECO:0000259" key="6">
    <source>
        <dbReference type="Pfam" id="PF00749"/>
    </source>
</evidence>
<dbReference type="Pfam" id="PF00749">
    <property type="entry name" value="tRNA-synt_1c"/>
    <property type="match status" value="2"/>
</dbReference>
<keyword evidence="5" id="KW-0648">Protein biosynthesis</keyword>
<organism evidence="7 8">
    <name type="scientific">Acidihalobacter aeolianus</name>
    <dbReference type="NCBI Taxonomy" id="2792603"/>
    <lineage>
        <taxon>Bacteria</taxon>
        <taxon>Pseudomonadati</taxon>
        <taxon>Pseudomonadota</taxon>
        <taxon>Gammaproteobacteria</taxon>
        <taxon>Chromatiales</taxon>
        <taxon>Ectothiorhodospiraceae</taxon>
        <taxon>Acidihalobacter</taxon>
    </lineage>
</organism>